<feature type="domain" description="NAD-dependent epimerase/dehydratase" evidence="2">
    <location>
        <begin position="20"/>
        <end position="244"/>
    </location>
</feature>
<dbReference type="Pfam" id="PF01370">
    <property type="entry name" value="Epimerase"/>
    <property type="match status" value="1"/>
</dbReference>
<dbReference type="Proteomes" id="UP000000390">
    <property type="component" value="Chromosome"/>
</dbReference>
<dbReference type="EMBL" id="CP002062">
    <property type="protein sequence ID" value="ADJ13971.1"/>
    <property type="molecule type" value="Genomic_DNA"/>
</dbReference>
<comment type="similarity">
    <text evidence="1">Belongs to the NAD(P)-dependent epimerase/dehydratase family.</text>
</comment>
<dbReference type="InterPro" id="IPR036291">
    <property type="entry name" value="NAD(P)-bd_dom_sf"/>
</dbReference>
<dbReference type="eggNOG" id="arCOG01369">
    <property type="taxonomic scope" value="Archaea"/>
</dbReference>
<sequence length="366" mass="40884">MMGVSEIDNIDAAESQYDSVLITGGTGFLGLHTCQYFADRGWDVTAYDLKPFNKDDDTAEIGFIEGDVRNENALQEAIQDADADVLVHTAAALPLWDDDEIREVTIEGTRSVLWAAKEADVERVVYISSTAVYGTHDSHPITEESPLDGVGAYGNAKVEAERICEDFRRMGMCVPILRPKTFIGPQRLGVFQVLFDWIEDGANVPLVGWGNNQYQLMHVDDLVRAIELMFLLDEDDVNDTFNVGAEEYGTMKEDFQAPIDEAGTGKRVVGTPATLTVLALRALNAFDLSPLYPWVYETAHEDSYVSVEKLRGLGWEPEYSNQEALVDTYRWYLNNYEAKGAQAGKDHRVAWDQGALTVVKELFKKF</sequence>
<dbReference type="KEGG" id="hje:HacjB3_02890"/>
<evidence type="ECO:0000313" key="4">
    <source>
        <dbReference type="Proteomes" id="UP000000390"/>
    </source>
</evidence>
<name>D8J776_HALJB</name>
<evidence type="ECO:0000259" key="2">
    <source>
        <dbReference type="Pfam" id="PF01370"/>
    </source>
</evidence>
<dbReference type="RefSeq" id="WP_013199360.1">
    <property type="nucleotide sequence ID" value="NC_014297.1"/>
</dbReference>
<dbReference type="PATRIC" id="fig|795797.18.peg.577"/>
<organism evidence="3 4">
    <name type="scientific">Halalkalicoccus jeotgali (strain DSM 18796 / CECT 7217 / JCM 14584 / KCTC 4019 / B3)</name>
    <dbReference type="NCBI Taxonomy" id="795797"/>
    <lineage>
        <taxon>Archaea</taxon>
        <taxon>Methanobacteriati</taxon>
        <taxon>Methanobacteriota</taxon>
        <taxon>Stenosarchaea group</taxon>
        <taxon>Halobacteria</taxon>
        <taxon>Halobacteriales</taxon>
        <taxon>Halococcaceae</taxon>
        <taxon>Halalkalicoccus</taxon>
    </lineage>
</organism>
<dbReference type="SUPFAM" id="SSF51735">
    <property type="entry name" value="NAD(P)-binding Rossmann-fold domains"/>
    <property type="match status" value="1"/>
</dbReference>
<dbReference type="Gene3D" id="3.40.50.720">
    <property type="entry name" value="NAD(P)-binding Rossmann-like Domain"/>
    <property type="match status" value="1"/>
</dbReference>
<accession>D8J776</accession>
<dbReference type="GeneID" id="9418378"/>
<gene>
    <name evidence="3" type="ordered locus">HacjB3_02890</name>
</gene>
<reference evidence="3 4" key="1">
    <citation type="journal article" date="2010" name="J. Bacteriol.">
        <title>Complete genome sequence of Halalkalicoccus jeotgali B3(T), an extremely halophilic archaeon.</title>
        <authorList>
            <person name="Roh S.W."/>
            <person name="Nam Y.D."/>
            <person name="Nam S.H."/>
            <person name="Choi S.H."/>
            <person name="Park H.S."/>
            <person name="Bae J.W."/>
        </authorList>
    </citation>
    <scope>NUCLEOTIDE SEQUENCE [LARGE SCALE GENOMIC DNA]</scope>
    <source>
        <strain evidence="4">DSM 18796 / CECT 7217 / JCM 14584 / KCTC 4019 / B3</strain>
    </source>
</reference>
<dbReference type="STRING" id="795797.HacjB3_02890"/>
<dbReference type="InterPro" id="IPR001509">
    <property type="entry name" value="Epimerase_deHydtase"/>
</dbReference>
<dbReference type="AlphaFoldDB" id="D8J776"/>
<evidence type="ECO:0000256" key="1">
    <source>
        <dbReference type="ARBA" id="ARBA00007637"/>
    </source>
</evidence>
<protein>
    <submittedName>
        <fullName evidence="3">NAD-dependent epimerase/dehydratase</fullName>
    </submittedName>
</protein>
<proteinExistence type="inferred from homology"/>
<evidence type="ECO:0000313" key="3">
    <source>
        <dbReference type="EMBL" id="ADJ13971.1"/>
    </source>
</evidence>
<dbReference type="PANTHER" id="PTHR43000">
    <property type="entry name" value="DTDP-D-GLUCOSE 4,6-DEHYDRATASE-RELATED"/>
    <property type="match status" value="1"/>
</dbReference>
<dbReference type="HOGENOM" id="CLU_007383_6_1_2"/>